<proteinExistence type="predicted"/>
<dbReference type="SUPFAM" id="SSF56601">
    <property type="entry name" value="beta-lactamase/transpeptidase-like"/>
    <property type="match status" value="1"/>
</dbReference>
<dbReference type="AlphaFoldDB" id="A0A1V0B721"/>
<name>A0A1V0B721_9GAMM</name>
<reference evidence="2 3" key="1">
    <citation type="submission" date="2017-03" db="EMBL/GenBank/DDBJ databases">
        <title>Complete genome sequence of the novel DNRA strain Pseudomonas sp. S-6-2 isolated from Chinese polluted river sediment. Journal of Biotechnology.</title>
        <authorList>
            <person name="Li J."/>
            <person name="Xiang F."/>
            <person name="Wang L."/>
            <person name="Xi L."/>
            <person name="Liu J."/>
        </authorList>
    </citation>
    <scope>NUCLEOTIDE SEQUENCE [LARGE SCALE GENOMIC DNA]</scope>
    <source>
        <strain evidence="2 3">S-6-2</strain>
    </source>
</reference>
<accession>A0A1V0B721</accession>
<sequence>MTDSLIAGLDLGRLDRIAEHIQRAYLAPGKLAGTLTMVARRGEVVWCKAQGLRDVERNLPIERDTLFRIYSMTKPITSIALMQLYEQGRFLLDDPVSKYIPSWQNLRVYKAGVYPQFVTSACQRPMTVRDLLTHQSGLTYSFMNRSNVDAAYRELKLDGSGGMTLEQLVDELSRLPLEFSPGTAWNYSVATDVCGYLVQLLSGQSLDEYFAEHIFQPLGMQDTFFSVPADKLGRFAACYQYQPGDRFSLQDDPHRSHFSRKPNFLSGGGGLISTIDDYYRFAQALANGGEFEGARIIGRKTLEFMRLNHLPGNQDLPSLARAGSFSETPYDGTGFGLGFSVKQDVARSQTIGSCGEYGWGGMASTNFFIDPVEDLIMIFMTQLIPSSSYAIRQELRAIINGAIVD</sequence>
<dbReference type="InterPro" id="IPR001466">
    <property type="entry name" value="Beta-lactam-related"/>
</dbReference>
<dbReference type="PANTHER" id="PTHR43283:SF3">
    <property type="entry name" value="BETA-LACTAMASE FAMILY PROTEIN (AFU_ORTHOLOGUE AFUA_5G07500)"/>
    <property type="match status" value="1"/>
</dbReference>
<protein>
    <submittedName>
        <fullName evidence="2">Serine hydrolase</fullName>
    </submittedName>
</protein>
<dbReference type="GO" id="GO:0016787">
    <property type="term" value="F:hydrolase activity"/>
    <property type="evidence" value="ECO:0007669"/>
    <property type="project" value="UniProtKB-KW"/>
</dbReference>
<dbReference type="InterPro" id="IPR050789">
    <property type="entry name" value="Diverse_Enzym_Activities"/>
</dbReference>
<gene>
    <name evidence="2" type="ORF">BVH74_13670</name>
</gene>
<dbReference type="RefSeq" id="WP_080050600.1">
    <property type="nucleotide sequence ID" value="NZ_CP020100.1"/>
</dbReference>
<evidence type="ECO:0000259" key="1">
    <source>
        <dbReference type="Pfam" id="PF00144"/>
    </source>
</evidence>
<dbReference type="PANTHER" id="PTHR43283">
    <property type="entry name" value="BETA-LACTAMASE-RELATED"/>
    <property type="match status" value="1"/>
</dbReference>
<dbReference type="Proteomes" id="UP000243488">
    <property type="component" value="Chromosome"/>
</dbReference>
<dbReference type="InterPro" id="IPR012338">
    <property type="entry name" value="Beta-lactam/transpept-like"/>
</dbReference>
<dbReference type="Pfam" id="PF00144">
    <property type="entry name" value="Beta-lactamase"/>
    <property type="match status" value="1"/>
</dbReference>
<evidence type="ECO:0000313" key="3">
    <source>
        <dbReference type="Proteomes" id="UP000243488"/>
    </source>
</evidence>
<evidence type="ECO:0000313" key="2">
    <source>
        <dbReference type="EMBL" id="AQZ95733.1"/>
    </source>
</evidence>
<dbReference type="Gene3D" id="3.40.710.10">
    <property type="entry name" value="DD-peptidase/beta-lactamase superfamily"/>
    <property type="match status" value="1"/>
</dbReference>
<keyword evidence="3" id="KW-1185">Reference proteome</keyword>
<dbReference type="KEGG" id="ppha:BVH74_13670"/>
<feature type="domain" description="Beta-lactamase-related" evidence="1">
    <location>
        <begin position="23"/>
        <end position="386"/>
    </location>
</feature>
<organism evidence="2 3">
    <name type="scientific">Halopseudomonas phragmitis</name>
    <dbReference type="NCBI Taxonomy" id="1931241"/>
    <lineage>
        <taxon>Bacteria</taxon>
        <taxon>Pseudomonadati</taxon>
        <taxon>Pseudomonadota</taxon>
        <taxon>Gammaproteobacteria</taxon>
        <taxon>Pseudomonadales</taxon>
        <taxon>Pseudomonadaceae</taxon>
        <taxon>Halopseudomonas</taxon>
    </lineage>
</organism>
<dbReference type="STRING" id="1931241.BVH74_13670"/>
<dbReference type="EMBL" id="CP020100">
    <property type="protein sequence ID" value="AQZ95733.1"/>
    <property type="molecule type" value="Genomic_DNA"/>
</dbReference>
<keyword evidence="2" id="KW-0378">Hydrolase</keyword>